<evidence type="ECO:0000313" key="1">
    <source>
        <dbReference type="EMBL" id="KAA3501698.1"/>
    </source>
</evidence>
<organism evidence="1 2">
    <name type="scientific">Rhizobium rhizogenes</name>
    <name type="common">Agrobacterium rhizogenes</name>
    <dbReference type="NCBI Taxonomy" id="359"/>
    <lineage>
        <taxon>Bacteria</taxon>
        <taxon>Pseudomonadati</taxon>
        <taxon>Pseudomonadota</taxon>
        <taxon>Alphaproteobacteria</taxon>
        <taxon>Hyphomicrobiales</taxon>
        <taxon>Rhizobiaceae</taxon>
        <taxon>Rhizobium/Agrobacterium group</taxon>
        <taxon>Rhizobium</taxon>
    </lineage>
</organism>
<proteinExistence type="predicted"/>
<evidence type="ECO:0000313" key="2">
    <source>
        <dbReference type="Proteomes" id="UP000473658"/>
    </source>
</evidence>
<comment type="caution">
    <text evidence="1">The sequence shown here is derived from an EMBL/GenBank/DDBJ whole genome shotgun (WGS) entry which is preliminary data.</text>
</comment>
<dbReference type="EMBL" id="QRFF01000003">
    <property type="protein sequence ID" value="KAA3501698.1"/>
    <property type="molecule type" value="Genomic_DNA"/>
</dbReference>
<name>A0AA88JSZ6_RHIRH</name>
<sequence length="85" mass="9450">MGEMVDLLAQQRLEDRQLWINPDCVALIIGEARRKTGPRSSFAIKSRGRGYANAGRCKMRQLISGGSRLEDGAGTFRLRHLCGCE</sequence>
<dbReference type="AlphaFoldDB" id="A0AA88JSZ6"/>
<protein>
    <submittedName>
        <fullName evidence="1">Uncharacterized protein</fullName>
    </submittedName>
</protein>
<dbReference type="Proteomes" id="UP000473658">
    <property type="component" value="Unassembled WGS sequence"/>
</dbReference>
<gene>
    <name evidence="1" type="ORF">DXM27_12565</name>
</gene>
<accession>A0AA88JSZ6</accession>
<reference evidence="1 2" key="1">
    <citation type="submission" date="2018-08" db="EMBL/GenBank/DDBJ databases">
        <title>Crown Gall in kiwifruit.</title>
        <authorList>
            <person name="Visnovsky S.B."/>
            <person name="Pitman A.R."/>
        </authorList>
    </citation>
    <scope>NUCLEOTIDE SEQUENCE [LARGE SCALE GENOMIC DNA]</scope>
    <source>
        <strain evidence="1 2">SBV_302_78_2</strain>
    </source>
</reference>